<evidence type="ECO:0000256" key="1">
    <source>
        <dbReference type="ARBA" id="ARBA00004589"/>
    </source>
</evidence>
<comment type="similarity">
    <text evidence="3">Belongs to the RBT5 family.</text>
</comment>
<feature type="chain" id="PRO_5025630388" description="CFEM domain-containing protein" evidence="10">
    <location>
        <begin position="18"/>
        <end position="98"/>
    </location>
</feature>
<dbReference type="AlphaFoldDB" id="A0A6A5ZZI0"/>
<dbReference type="RefSeq" id="XP_033519343.1">
    <property type="nucleotide sequence ID" value="XM_033671824.1"/>
</dbReference>
<keyword evidence="5" id="KW-0325">Glycoprotein</keyword>
<evidence type="ECO:0000256" key="4">
    <source>
        <dbReference type="ARBA" id="ARBA00022525"/>
    </source>
</evidence>
<keyword evidence="7" id="KW-1015">Disulfide bond</keyword>
<protein>
    <recommendedName>
        <fullName evidence="11">CFEM domain-containing protein</fullName>
    </recommendedName>
</protein>
<evidence type="ECO:0000313" key="13">
    <source>
        <dbReference type="Proteomes" id="UP000799771"/>
    </source>
</evidence>
<keyword evidence="5" id="KW-0336">GPI-anchor</keyword>
<proteinExistence type="inferred from homology"/>
<dbReference type="InterPro" id="IPR008427">
    <property type="entry name" value="Extracellular_membr_CFEM_dom"/>
</dbReference>
<evidence type="ECO:0000256" key="9">
    <source>
        <dbReference type="PROSITE-ProRule" id="PRU01356"/>
    </source>
</evidence>
<gene>
    <name evidence="12" type="ORF">P153DRAFT_400453</name>
</gene>
<evidence type="ECO:0000256" key="2">
    <source>
        <dbReference type="ARBA" id="ARBA00004613"/>
    </source>
</evidence>
<dbReference type="GO" id="GO:0046872">
    <property type="term" value="F:metal ion binding"/>
    <property type="evidence" value="ECO:0007669"/>
    <property type="project" value="UniProtKB-UniRule"/>
</dbReference>
<evidence type="ECO:0000256" key="7">
    <source>
        <dbReference type="ARBA" id="ARBA00023157"/>
    </source>
</evidence>
<comment type="caution">
    <text evidence="9">Lacks conserved residue(s) required for the propagation of feature annotation.</text>
</comment>
<dbReference type="PROSITE" id="PS52012">
    <property type="entry name" value="CFEM"/>
    <property type="match status" value="1"/>
</dbReference>
<keyword evidence="9" id="KW-0479">Metal-binding</keyword>
<keyword evidence="9" id="KW-0349">Heme</keyword>
<dbReference type="Pfam" id="PF05730">
    <property type="entry name" value="CFEM"/>
    <property type="match status" value="1"/>
</dbReference>
<evidence type="ECO:0000256" key="8">
    <source>
        <dbReference type="ARBA" id="ARBA00023288"/>
    </source>
</evidence>
<keyword evidence="4" id="KW-0964">Secreted</keyword>
<keyword evidence="9" id="KW-0408">Iron</keyword>
<evidence type="ECO:0000313" key="12">
    <source>
        <dbReference type="EMBL" id="KAF2124950.1"/>
    </source>
</evidence>
<keyword evidence="6 10" id="KW-0732">Signal</keyword>
<keyword evidence="5" id="KW-0472">Membrane</keyword>
<feature type="domain" description="CFEM" evidence="11">
    <location>
        <begin position="14"/>
        <end position="98"/>
    </location>
</feature>
<sequence length="98" mass="10468">MRLSISLIVVALSTAFASPVTTLKSSNNDGELTTRGTRMGECGQDCWNEAAVRAKCDPNIDDNCLCGPFFDAVTTCTSQTCNTDENLATLDLLEPACE</sequence>
<feature type="signal peptide" evidence="10">
    <location>
        <begin position="1"/>
        <end position="17"/>
    </location>
</feature>
<reference evidence="12" key="1">
    <citation type="journal article" date="2020" name="Stud. Mycol.">
        <title>101 Dothideomycetes genomes: a test case for predicting lifestyles and emergence of pathogens.</title>
        <authorList>
            <person name="Haridas S."/>
            <person name="Albert R."/>
            <person name="Binder M."/>
            <person name="Bloem J."/>
            <person name="Labutti K."/>
            <person name="Salamov A."/>
            <person name="Andreopoulos B."/>
            <person name="Baker S."/>
            <person name="Barry K."/>
            <person name="Bills G."/>
            <person name="Bluhm B."/>
            <person name="Cannon C."/>
            <person name="Castanera R."/>
            <person name="Culley D."/>
            <person name="Daum C."/>
            <person name="Ezra D."/>
            <person name="Gonzalez J."/>
            <person name="Henrissat B."/>
            <person name="Kuo A."/>
            <person name="Liang C."/>
            <person name="Lipzen A."/>
            <person name="Lutzoni F."/>
            <person name="Magnuson J."/>
            <person name="Mondo S."/>
            <person name="Nolan M."/>
            <person name="Ohm R."/>
            <person name="Pangilinan J."/>
            <person name="Park H.-J."/>
            <person name="Ramirez L."/>
            <person name="Alfaro M."/>
            <person name="Sun H."/>
            <person name="Tritt A."/>
            <person name="Yoshinaga Y."/>
            <person name="Zwiers L.-H."/>
            <person name="Turgeon B."/>
            <person name="Goodwin S."/>
            <person name="Spatafora J."/>
            <person name="Crous P."/>
            <person name="Grigoriev I."/>
        </authorList>
    </citation>
    <scope>NUCLEOTIDE SEQUENCE</scope>
    <source>
        <strain evidence="12">CBS 119687</strain>
    </source>
</reference>
<keyword evidence="13" id="KW-1185">Reference proteome</keyword>
<accession>A0A6A5ZZI0</accession>
<dbReference type="EMBL" id="ML977517">
    <property type="protein sequence ID" value="KAF2124950.1"/>
    <property type="molecule type" value="Genomic_DNA"/>
</dbReference>
<dbReference type="OrthoDB" id="3785142at2759"/>
<evidence type="ECO:0000256" key="6">
    <source>
        <dbReference type="ARBA" id="ARBA00022729"/>
    </source>
</evidence>
<organism evidence="12 13">
    <name type="scientific">Dothidotthia symphoricarpi CBS 119687</name>
    <dbReference type="NCBI Taxonomy" id="1392245"/>
    <lineage>
        <taxon>Eukaryota</taxon>
        <taxon>Fungi</taxon>
        <taxon>Dikarya</taxon>
        <taxon>Ascomycota</taxon>
        <taxon>Pezizomycotina</taxon>
        <taxon>Dothideomycetes</taxon>
        <taxon>Pleosporomycetidae</taxon>
        <taxon>Pleosporales</taxon>
        <taxon>Dothidotthiaceae</taxon>
        <taxon>Dothidotthia</taxon>
    </lineage>
</organism>
<dbReference type="GO" id="GO:0005576">
    <property type="term" value="C:extracellular region"/>
    <property type="evidence" value="ECO:0007669"/>
    <property type="project" value="UniProtKB-SubCell"/>
</dbReference>
<evidence type="ECO:0000259" key="11">
    <source>
        <dbReference type="PROSITE" id="PS52012"/>
    </source>
</evidence>
<evidence type="ECO:0000256" key="3">
    <source>
        <dbReference type="ARBA" id="ARBA00010031"/>
    </source>
</evidence>
<feature type="binding site" description="axial binding residue" evidence="9">
    <location>
        <position position="61"/>
    </location>
    <ligand>
        <name>heme</name>
        <dbReference type="ChEBI" id="CHEBI:30413"/>
    </ligand>
    <ligandPart>
        <name>Fe</name>
        <dbReference type="ChEBI" id="CHEBI:18248"/>
    </ligandPart>
</feature>
<comment type="subcellular location">
    <subcellularLocation>
        <location evidence="1">Membrane</location>
        <topology evidence="1">Lipid-anchor</topology>
        <topology evidence="1">GPI-anchor</topology>
    </subcellularLocation>
    <subcellularLocation>
        <location evidence="2">Secreted</location>
    </subcellularLocation>
</comment>
<name>A0A6A5ZZI0_9PLEO</name>
<dbReference type="GO" id="GO:0098552">
    <property type="term" value="C:side of membrane"/>
    <property type="evidence" value="ECO:0007669"/>
    <property type="project" value="UniProtKB-KW"/>
</dbReference>
<evidence type="ECO:0000256" key="5">
    <source>
        <dbReference type="ARBA" id="ARBA00022622"/>
    </source>
</evidence>
<keyword evidence="8" id="KW-0449">Lipoprotein</keyword>
<dbReference type="GeneID" id="54412256"/>
<dbReference type="Proteomes" id="UP000799771">
    <property type="component" value="Unassembled WGS sequence"/>
</dbReference>
<evidence type="ECO:0000256" key="10">
    <source>
        <dbReference type="SAM" id="SignalP"/>
    </source>
</evidence>